<name>A0A2P2NDT1_RHIMU</name>
<keyword evidence="1" id="KW-1133">Transmembrane helix</keyword>
<reference evidence="2" key="1">
    <citation type="submission" date="2018-02" db="EMBL/GenBank/DDBJ databases">
        <title>Rhizophora mucronata_Transcriptome.</title>
        <authorList>
            <person name="Meera S.P."/>
            <person name="Sreeshan A."/>
            <person name="Augustine A."/>
        </authorList>
    </citation>
    <scope>NUCLEOTIDE SEQUENCE</scope>
    <source>
        <tissue evidence="2">Leaf</tissue>
    </source>
</reference>
<sequence>MTLASSRGILTTNQVLHPTVISFCSLPVLLFAPFCPFLYTMHEIFSPINLLCHIMLIKLGQQYTFEQSPA</sequence>
<protein>
    <submittedName>
        <fullName evidence="2">Uncharacterized protein</fullName>
    </submittedName>
</protein>
<evidence type="ECO:0000256" key="1">
    <source>
        <dbReference type="SAM" id="Phobius"/>
    </source>
</evidence>
<keyword evidence="1" id="KW-0472">Membrane</keyword>
<keyword evidence="1" id="KW-0812">Transmembrane</keyword>
<accession>A0A2P2NDT1</accession>
<dbReference type="AlphaFoldDB" id="A0A2P2NDT1"/>
<dbReference type="EMBL" id="GGEC01060157">
    <property type="protein sequence ID" value="MBX40641.1"/>
    <property type="molecule type" value="Transcribed_RNA"/>
</dbReference>
<feature type="transmembrane region" description="Helical" evidence="1">
    <location>
        <begin position="20"/>
        <end position="39"/>
    </location>
</feature>
<proteinExistence type="predicted"/>
<organism evidence="2">
    <name type="scientific">Rhizophora mucronata</name>
    <name type="common">Asiatic mangrove</name>
    <dbReference type="NCBI Taxonomy" id="61149"/>
    <lineage>
        <taxon>Eukaryota</taxon>
        <taxon>Viridiplantae</taxon>
        <taxon>Streptophyta</taxon>
        <taxon>Embryophyta</taxon>
        <taxon>Tracheophyta</taxon>
        <taxon>Spermatophyta</taxon>
        <taxon>Magnoliopsida</taxon>
        <taxon>eudicotyledons</taxon>
        <taxon>Gunneridae</taxon>
        <taxon>Pentapetalae</taxon>
        <taxon>rosids</taxon>
        <taxon>fabids</taxon>
        <taxon>Malpighiales</taxon>
        <taxon>Rhizophoraceae</taxon>
        <taxon>Rhizophora</taxon>
    </lineage>
</organism>
<evidence type="ECO:0000313" key="2">
    <source>
        <dbReference type="EMBL" id="MBX40641.1"/>
    </source>
</evidence>